<reference evidence="3" key="2">
    <citation type="journal article" date="2023" name="Science">
        <title>Genomic signatures of disease resistance in endangered staghorn corals.</title>
        <authorList>
            <person name="Vollmer S.V."/>
            <person name="Selwyn J.D."/>
            <person name="Despard B.A."/>
            <person name="Roesel C.L."/>
        </authorList>
    </citation>
    <scope>NUCLEOTIDE SEQUENCE</scope>
    <source>
        <strain evidence="3">K2</strain>
    </source>
</reference>
<accession>A0AAD9QHF7</accession>
<feature type="domain" description="Deoxynucleoside kinase" evidence="2">
    <location>
        <begin position="66"/>
        <end position="131"/>
    </location>
</feature>
<dbReference type="GO" id="GO:0016301">
    <property type="term" value="F:kinase activity"/>
    <property type="evidence" value="ECO:0007669"/>
    <property type="project" value="UniProtKB-KW"/>
</dbReference>
<dbReference type="PANTHER" id="PTHR10513">
    <property type="entry name" value="DEOXYNUCLEOSIDE KINASE"/>
    <property type="match status" value="1"/>
</dbReference>
<comment type="caution">
    <text evidence="3">The sequence shown here is derived from an EMBL/GenBank/DDBJ whole genome shotgun (WGS) entry which is preliminary data.</text>
</comment>
<keyword evidence="3" id="KW-0418">Kinase</keyword>
<sequence length="250" mass="29165">MVEMKIHRKNIEMALIRQISSMTLSHLFGPVRRNLVSSVLSRASEPVMIGHRTTLRRTAALPQVVIVEGSIGVGKSTLACQLARQLDYRVFLEPTTKNPYLPKFYRDPKKYALKLQLWIFRQRFKTYLDAAEHVLKCGYKYYKQLRKKALKTLLVPHTTLYLDVQPETCNQRILGRGRDYEKSIPLDYLEELDKSYKKFLDEMRSSQKSLVNERLTLKHTIPEAIISEDEEEGTQIQKPKDVKNSKQRII</sequence>
<dbReference type="Gene3D" id="3.40.50.300">
    <property type="entry name" value="P-loop containing nucleotide triphosphate hydrolases"/>
    <property type="match status" value="2"/>
</dbReference>
<dbReference type="InterPro" id="IPR031314">
    <property type="entry name" value="DNK_dom"/>
</dbReference>
<dbReference type="SUPFAM" id="SSF52540">
    <property type="entry name" value="P-loop containing nucleoside triphosphate hydrolases"/>
    <property type="match status" value="1"/>
</dbReference>
<evidence type="ECO:0000313" key="4">
    <source>
        <dbReference type="Proteomes" id="UP001249851"/>
    </source>
</evidence>
<dbReference type="InterPro" id="IPR050566">
    <property type="entry name" value="Deoxyribonucleoside_kinase"/>
</dbReference>
<gene>
    <name evidence="3" type="ORF">P5673_015784</name>
</gene>
<reference evidence="3" key="1">
    <citation type="journal article" date="2023" name="G3 (Bethesda)">
        <title>Whole genome assembly and annotation of the endangered Caribbean coral Acropora cervicornis.</title>
        <authorList>
            <person name="Selwyn J.D."/>
            <person name="Vollmer S.V."/>
        </authorList>
    </citation>
    <scope>NUCLEOTIDE SEQUENCE</scope>
    <source>
        <strain evidence="3">K2</strain>
    </source>
</reference>
<feature type="region of interest" description="Disordered" evidence="1">
    <location>
        <begin position="229"/>
        <end position="250"/>
    </location>
</feature>
<dbReference type="Pfam" id="PF01712">
    <property type="entry name" value="dNK"/>
    <property type="match status" value="2"/>
</dbReference>
<keyword evidence="3" id="KW-0808">Transferase</keyword>
<evidence type="ECO:0000259" key="2">
    <source>
        <dbReference type="Pfam" id="PF01712"/>
    </source>
</evidence>
<dbReference type="GO" id="GO:0006120">
    <property type="term" value="P:mitochondrial electron transport, NADH to ubiquinone"/>
    <property type="evidence" value="ECO:0007669"/>
    <property type="project" value="TreeGrafter"/>
</dbReference>
<dbReference type="EMBL" id="JARQWQ010000033">
    <property type="protein sequence ID" value="KAK2561297.1"/>
    <property type="molecule type" value="Genomic_DNA"/>
</dbReference>
<feature type="domain" description="Deoxynucleoside kinase" evidence="2">
    <location>
        <begin position="137"/>
        <end position="208"/>
    </location>
</feature>
<protein>
    <submittedName>
        <fullName evidence="3">Deoxyguanosine kinase</fullName>
    </submittedName>
</protein>
<dbReference type="Proteomes" id="UP001249851">
    <property type="component" value="Unassembled WGS sequence"/>
</dbReference>
<dbReference type="InterPro" id="IPR027417">
    <property type="entry name" value="P-loop_NTPase"/>
</dbReference>
<organism evidence="3 4">
    <name type="scientific">Acropora cervicornis</name>
    <name type="common">Staghorn coral</name>
    <dbReference type="NCBI Taxonomy" id="6130"/>
    <lineage>
        <taxon>Eukaryota</taxon>
        <taxon>Metazoa</taxon>
        <taxon>Cnidaria</taxon>
        <taxon>Anthozoa</taxon>
        <taxon>Hexacorallia</taxon>
        <taxon>Scleractinia</taxon>
        <taxon>Astrocoeniina</taxon>
        <taxon>Acroporidae</taxon>
        <taxon>Acropora</taxon>
    </lineage>
</organism>
<keyword evidence="4" id="KW-1185">Reference proteome</keyword>
<dbReference type="AlphaFoldDB" id="A0AAD9QHF7"/>
<evidence type="ECO:0000256" key="1">
    <source>
        <dbReference type="SAM" id="MobiDB-lite"/>
    </source>
</evidence>
<dbReference type="GO" id="GO:0005739">
    <property type="term" value="C:mitochondrion"/>
    <property type="evidence" value="ECO:0007669"/>
    <property type="project" value="GOC"/>
</dbReference>
<name>A0AAD9QHF7_ACRCE</name>
<proteinExistence type="predicted"/>
<dbReference type="PANTHER" id="PTHR10513:SF15">
    <property type="entry name" value="NADH DEHYDROGENASE [UBIQUINONE] 1 ALPHA SUBCOMPLEX SUBUNIT 10, MITOCHONDRIAL"/>
    <property type="match status" value="1"/>
</dbReference>
<evidence type="ECO:0000313" key="3">
    <source>
        <dbReference type="EMBL" id="KAK2561297.1"/>
    </source>
</evidence>
<dbReference type="CDD" id="cd01673">
    <property type="entry name" value="dNK"/>
    <property type="match status" value="1"/>
</dbReference>